<dbReference type="EMBL" id="CAJNOK010040386">
    <property type="protein sequence ID" value="CAF1550789.1"/>
    <property type="molecule type" value="Genomic_DNA"/>
</dbReference>
<dbReference type="EMBL" id="CAJOBA010062851">
    <property type="protein sequence ID" value="CAF4340878.1"/>
    <property type="molecule type" value="Genomic_DNA"/>
</dbReference>
<dbReference type="Gene3D" id="1.10.472.40">
    <property type="entry name" value="Hypothetical protein mg237 homolog, domain 3"/>
    <property type="match status" value="1"/>
</dbReference>
<name>A0A8S2UFL8_9BILA</name>
<accession>A0A8S2UFL8</accession>
<comment type="caution">
    <text evidence="2">The sequence shown here is derived from an EMBL/GenBank/DDBJ whole genome shotgun (WGS) entry which is preliminary data.</text>
</comment>
<dbReference type="AlphaFoldDB" id="A0A8S2UFL8"/>
<reference evidence="2" key="1">
    <citation type="submission" date="2021-02" db="EMBL/GenBank/DDBJ databases">
        <authorList>
            <person name="Nowell W R."/>
        </authorList>
    </citation>
    <scope>NUCLEOTIDE SEQUENCE</scope>
</reference>
<evidence type="ECO:0000313" key="2">
    <source>
        <dbReference type="EMBL" id="CAF4340878.1"/>
    </source>
</evidence>
<sequence length="168" mass="18271">MLASPSVSLQQRGLNALKQTDGLKAQEAPMLAAILTSSHLSFLLKRTILAIIAEIGGEGIIEVKALSPEKIDLALMPPIGTSVAYQEAYQASEKLLMKQPSLLLQVNQILNLCILNSYPLPPAFLPQPLGQAIARYVLSLTSENSEINVNDDIITYIKQVLAEQQDFC</sequence>
<evidence type="ECO:0000313" key="3">
    <source>
        <dbReference type="Proteomes" id="UP000682733"/>
    </source>
</evidence>
<dbReference type="Proteomes" id="UP000677228">
    <property type="component" value="Unassembled WGS sequence"/>
</dbReference>
<dbReference type="Proteomes" id="UP000682733">
    <property type="component" value="Unassembled WGS sequence"/>
</dbReference>
<dbReference type="SUPFAM" id="SSF116965">
    <property type="entry name" value="Hypothetical protein MPN330"/>
    <property type="match status" value="1"/>
</dbReference>
<protein>
    <submittedName>
        <fullName evidence="2">Uncharacterized protein</fullName>
    </submittedName>
</protein>
<gene>
    <name evidence="1" type="ORF">OVA965_LOCUS39282</name>
    <name evidence="2" type="ORF">TMI583_LOCUS40566</name>
</gene>
<evidence type="ECO:0000313" key="1">
    <source>
        <dbReference type="EMBL" id="CAF1550789.1"/>
    </source>
</evidence>
<organism evidence="2 3">
    <name type="scientific">Didymodactylos carnosus</name>
    <dbReference type="NCBI Taxonomy" id="1234261"/>
    <lineage>
        <taxon>Eukaryota</taxon>
        <taxon>Metazoa</taxon>
        <taxon>Spiralia</taxon>
        <taxon>Gnathifera</taxon>
        <taxon>Rotifera</taxon>
        <taxon>Eurotatoria</taxon>
        <taxon>Bdelloidea</taxon>
        <taxon>Philodinida</taxon>
        <taxon>Philodinidae</taxon>
        <taxon>Didymodactylos</taxon>
    </lineage>
</organism>
<proteinExistence type="predicted"/>